<feature type="domain" description="DUF7708" evidence="3">
    <location>
        <begin position="68"/>
        <end position="203"/>
    </location>
</feature>
<sequence>MTTVPDPNPTQIAFAEAVRKFKSKLKNDQLYAEILKTKSIDEVYDATDALQAEQAKQGRLRHLSKIKPFLEGLQGYADTIDTFVQVKPDVLALIWGPIKLLIQWAASLTQSIDALANIAAEIGELLPEFKLMAAMFGNNEQMKLVLVLFFQDILDFYVVALKFFGLPHWRVMFEALWPSQKEKIKIVMDHIGRHTKLMRNKVRLEHLREEYEHRQRAFDHFEATQKSNMRQEYNIVKTDISPRFYDAELYRIRGQVCKGTGNWLKQASDFKKWLNGDDDSTRILWLCGIPGAGKTHLAAMAIDFAMSTRTIFVFLSHANSSSTTALSVIHSLIFQLASDDENLQAILCGSNRENFKNSLDVAISFLQTLLNSTGLVSIIIDGVDEIDISEREKLLKSLYETSTACKKTLLLISSRAEHDISAILGQISSTIRVDTHNAASIQMFVDDWAQTWFSAHDFLREDKSEIEGLLAPISLKAKGMFLYAKIMLRSIEELDNLDEIRNELRVLPQDLDEAYGRLFEKIDRKSEIVKKKCRLILGWISCSPIPLTLLELEQALVVTISETSRVSSPLNFVRLCGPIIEVVEGNIQFVHFTVKEYIHSRHKIENHIDLTEATLSLAICCIRYLCQDHHSPDISEKDLEAGIKMGNYRLHYYAADTWLSLVTQYLRLNQSQVLSEELITTLHKFYEEQCKQDLSGRTELKEQRYPSELQQFKSRNPNIFCFLRGIAQFQQKCSTSLYHLEQEHYWIDLDLTTTSTISKMLYAQFDKFQCQAQQHTDQCLCSILRRHYGRRLYKCGFFSCAFHRSGFDTRFLRESHQKTHDLPWKCDISSCHYSEVGFISKPMRDRHLELHRAEAQDNSPNNETLMLHPKSDDILPLLFDFVAIDDVGAVEKLPRFADTIKHNDVHELLKFVAHSGSAAMMKLIYEKANWRPTYSNEWYDIISAGVNGQNIESLTVILSDLHDEKARKTFQNDIYRVSKLLGESFTTGSMEVVQAIDTFMKQIRFRKDRDLLLVFGNTGVIKASARCPEREEYLINAWSNHGAAKASSVDLVRILRIIARTTHSIRLARALLQYGINMDERQHDGVLTPLHWAARHDCAEAAEFLKFLLYQGANPSICQGIRDEKCVKNISNWLGISWDELIQKAKEDRERGIQWP</sequence>
<reference evidence="5 6" key="1">
    <citation type="submission" date="2016-07" db="EMBL/GenBank/DDBJ databases">
        <title>Multiple horizontal gene transfer events from other fungi enriched the ability of initially mycotrophic Trichoderma (Ascomycota) to feed on dead plant biomass.</title>
        <authorList>
            <consortium name="DOE Joint Genome Institute"/>
            <person name="Aerts A."/>
            <person name="Atanasova L."/>
            <person name="Chenthamara K."/>
            <person name="Zhang J."/>
            <person name="Grujic M."/>
            <person name="Henrissat B."/>
            <person name="Kuo A."/>
            <person name="Salamov A."/>
            <person name="Lipzen A."/>
            <person name="Labutti K."/>
            <person name="Barry K."/>
            <person name="Miao Y."/>
            <person name="Rahimi M.J."/>
            <person name="Shen Q."/>
            <person name="Grigoriev I.V."/>
            <person name="Kubicek C.P."/>
            <person name="Druzhinina I.S."/>
        </authorList>
    </citation>
    <scope>NUCLEOTIDE SEQUENCE [LARGE SCALE GENOMIC DNA]</scope>
    <source>
        <strain evidence="5 6">CBS 226.95</strain>
    </source>
</reference>
<dbReference type="AlphaFoldDB" id="A0A2T3ZZG1"/>
<dbReference type="InterPro" id="IPR027417">
    <property type="entry name" value="P-loop_NTPase"/>
</dbReference>
<dbReference type="Pfam" id="PF22939">
    <property type="entry name" value="WHD_GPIID"/>
    <property type="match status" value="1"/>
</dbReference>
<dbReference type="InterPro" id="IPR036770">
    <property type="entry name" value="Ankyrin_rpt-contain_sf"/>
</dbReference>
<evidence type="ECO:0000259" key="4">
    <source>
        <dbReference type="Pfam" id="PF24883"/>
    </source>
</evidence>
<dbReference type="EMBL" id="KZ679689">
    <property type="protein sequence ID" value="PTB50204.1"/>
    <property type="molecule type" value="Genomic_DNA"/>
</dbReference>
<feature type="domain" description="Nephrocystin 3-like N-terminal" evidence="4">
    <location>
        <begin position="259"/>
        <end position="415"/>
    </location>
</feature>
<name>A0A2T3ZZG1_TRIHA</name>
<dbReference type="InterPro" id="IPR056884">
    <property type="entry name" value="NPHP3-like_N"/>
</dbReference>
<dbReference type="Proteomes" id="UP000241690">
    <property type="component" value="Unassembled WGS sequence"/>
</dbReference>
<dbReference type="PANTHER" id="PTHR10039:SF14">
    <property type="entry name" value="NACHT DOMAIN-CONTAINING PROTEIN"/>
    <property type="match status" value="1"/>
</dbReference>
<dbReference type="GeneID" id="36620792"/>
<organism evidence="5 6">
    <name type="scientific">Trichoderma harzianum CBS 226.95</name>
    <dbReference type="NCBI Taxonomy" id="983964"/>
    <lineage>
        <taxon>Eukaryota</taxon>
        <taxon>Fungi</taxon>
        <taxon>Dikarya</taxon>
        <taxon>Ascomycota</taxon>
        <taxon>Pezizomycotina</taxon>
        <taxon>Sordariomycetes</taxon>
        <taxon>Hypocreomycetidae</taxon>
        <taxon>Hypocreales</taxon>
        <taxon>Hypocreaceae</taxon>
        <taxon>Trichoderma</taxon>
    </lineage>
</organism>
<dbReference type="InterPro" id="IPR056125">
    <property type="entry name" value="DUF7708"/>
</dbReference>
<proteinExistence type="predicted"/>
<feature type="domain" description="GPI inositol-deacylase winged helix" evidence="2">
    <location>
        <begin position="529"/>
        <end position="600"/>
    </location>
</feature>
<dbReference type="Pfam" id="PF24809">
    <property type="entry name" value="DUF7708"/>
    <property type="match status" value="1"/>
</dbReference>
<dbReference type="SUPFAM" id="SSF48403">
    <property type="entry name" value="Ankyrin repeat"/>
    <property type="match status" value="1"/>
</dbReference>
<dbReference type="Pfam" id="PF24883">
    <property type="entry name" value="NPHP3_N"/>
    <property type="match status" value="1"/>
</dbReference>
<dbReference type="Pfam" id="PF00023">
    <property type="entry name" value="Ank"/>
    <property type="match status" value="1"/>
</dbReference>
<dbReference type="RefSeq" id="XP_024769881.1">
    <property type="nucleotide sequence ID" value="XM_024912233.1"/>
</dbReference>
<dbReference type="SUPFAM" id="SSF52540">
    <property type="entry name" value="P-loop containing nucleoside triphosphate hydrolases"/>
    <property type="match status" value="1"/>
</dbReference>
<evidence type="ECO:0000313" key="5">
    <source>
        <dbReference type="EMBL" id="PTB50204.1"/>
    </source>
</evidence>
<gene>
    <name evidence="5" type="ORF">M431DRAFT_125065</name>
</gene>
<dbReference type="PANTHER" id="PTHR10039">
    <property type="entry name" value="AMELOGENIN"/>
    <property type="match status" value="1"/>
</dbReference>
<keyword evidence="6" id="KW-1185">Reference proteome</keyword>
<evidence type="ECO:0000313" key="6">
    <source>
        <dbReference type="Proteomes" id="UP000241690"/>
    </source>
</evidence>
<dbReference type="InterPro" id="IPR002110">
    <property type="entry name" value="Ankyrin_rpt"/>
</dbReference>
<evidence type="ECO:0000259" key="3">
    <source>
        <dbReference type="Pfam" id="PF24809"/>
    </source>
</evidence>
<accession>A0A2T3ZZG1</accession>
<dbReference type="InterPro" id="IPR054471">
    <property type="entry name" value="GPIID_WHD"/>
</dbReference>
<keyword evidence="1" id="KW-0677">Repeat</keyword>
<dbReference type="Gene3D" id="1.25.40.20">
    <property type="entry name" value="Ankyrin repeat-containing domain"/>
    <property type="match status" value="1"/>
</dbReference>
<protein>
    <submittedName>
        <fullName evidence="5">Uncharacterized protein</fullName>
    </submittedName>
</protein>
<evidence type="ECO:0000259" key="2">
    <source>
        <dbReference type="Pfam" id="PF22939"/>
    </source>
</evidence>
<dbReference type="Gene3D" id="3.40.50.300">
    <property type="entry name" value="P-loop containing nucleotide triphosphate hydrolases"/>
    <property type="match status" value="1"/>
</dbReference>
<evidence type="ECO:0000256" key="1">
    <source>
        <dbReference type="ARBA" id="ARBA00022737"/>
    </source>
</evidence>
<dbReference type="STRING" id="983964.A0A2T3ZZG1"/>